<protein>
    <recommendedName>
        <fullName evidence="3">hydroxymethylglutaryl-CoA lyase</fullName>
        <ecNumber evidence="3">4.1.3.4</ecNumber>
    </recommendedName>
</protein>
<accession>A0A0F7UU67</accession>
<dbReference type="GO" id="GO:0046872">
    <property type="term" value="F:metal ion binding"/>
    <property type="evidence" value="ECO:0007669"/>
    <property type="project" value="UniProtKB-KW"/>
</dbReference>
<dbReference type="PANTHER" id="PTHR42738">
    <property type="entry name" value="HYDROXYMETHYLGLUTARYL-COA LYASE"/>
    <property type="match status" value="1"/>
</dbReference>
<evidence type="ECO:0000256" key="3">
    <source>
        <dbReference type="ARBA" id="ARBA00012910"/>
    </source>
</evidence>
<dbReference type="PROSITE" id="PS50991">
    <property type="entry name" value="PYR_CT"/>
    <property type="match status" value="1"/>
</dbReference>
<dbReference type="PANTHER" id="PTHR42738:SF7">
    <property type="entry name" value="HYDROXYMETHYLGLUTARYL-COA LYASE"/>
    <property type="match status" value="1"/>
</dbReference>
<evidence type="ECO:0000256" key="4">
    <source>
        <dbReference type="ARBA" id="ARBA00022723"/>
    </source>
</evidence>
<gene>
    <name evidence="8" type="ORF">BN1205_044770</name>
</gene>
<dbReference type="SUPFAM" id="SSF51569">
    <property type="entry name" value="Aldolase"/>
    <property type="match status" value="2"/>
</dbReference>
<dbReference type="InterPro" id="IPR000891">
    <property type="entry name" value="PYR_CT"/>
</dbReference>
<dbReference type="EC" id="4.1.3.4" evidence="3"/>
<evidence type="ECO:0000256" key="2">
    <source>
        <dbReference type="ARBA" id="ARBA00009405"/>
    </source>
</evidence>
<comment type="similarity">
    <text evidence="2">Belongs to the HMG-CoA lyase family.</text>
</comment>
<dbReference type="Pfam" id="PF00682">
    <property type="entry name" value="HMGL-like"/>
    <property type="match status" value="1"/>
</dbReference>
<dbReference type="GO" id="GO:0004419">
    <property type="term" value="F:hydroxymethylglutaryl-CoA lyase activity"/>
    <property type="evidence" value="ECO:0007669"/>
    <property type="project" value="UniProtKB-EC"/>
</dbReference>
<keyword evidence="4" id="KW-0479">Metal-binding</keyword>
<reference evidence="8" key="1">
    <citation type="journal article" date="2015" name="PLoS ONE">
        <title>Comprehensive Evaluation of Toxoplasma gondii VEG and Neospora caninum LIV Genomes with Tachyzoite Stage Transcriptome and Proteome Defines Novel Transcript Features.</title>
        <authorList>
            <person name="Ramaprasad A."/>
            <person name="Mourier T."/>
            <person name="Naeem R."/>
            <person name="Malas T.B."/>
            <person name="Moussa E."/>
            <person name="Panigrahi A."/>
            <person name="Vermont S.J."/>
            <person name="Otto T.D."/>
            <person name="Wastling J."/>
            <person name="Pain A."/>
        </authorList>
    </citation>
    <scope>NUCLEOTIDE SEQUENCE</scope>
    <source>
        <strain evidence="8">VEG</strain>
    </source>
</reference>
<feature type="domain" description="Pyruvate carboxyltransferase" evidence="7">
    <location>
        <begin position="156"/>
        <end position="430"/>
    </location>
</feature>
<organism evidence="8">
    <name type="scientific">Toxoplasma gondii (strain ATCC 50861 / VEG)</name>
    <dbReference type="NCBI Taxonomy" id="432359"/>
    <lineage>
        <taxon>Eukaryota</taxon>
        <taxon>Sar</taxon>
        <taxon>Alveolata</taxon>
        <taxon>Apicomplexa</taxon>
        <taxon>Conoidasida</taxon>
        <taxon>Coccidia</taxon>
        <taxon>Eucoccidiorida</taxon>
        <taxon>Eimeriorina</taxon>
        <taxon>Sarcocystidae</taxon>
        <taxon>Toxoplasma</taxon>
    </lineage>
</organism>
<evidence type="ECO:0000256" key="5">
    <source>
        <dbReference type="ARBA" id="ARBA00023239"/>
    </source>
</evidence>
<keyword evidence="5 8" id="KW-0456">Lyase</keyword>
<dbReference type="InterPro" id="IPR013785">
    <property type="entry name" value="Aldolase_TIM"/>
</dbReference>
<dbReference type="GO" id="GO:0006552">
    <property type="term" value="P:L-leucine catabolic process"/>
    <property type="evidence" value="ECO:0007669"/>
    <property type="project" value="TreeGrafter"/>
</dbReference>
<dbReference type="EMBL" id="LN714496">
    <property type="protein sequence ID" value="CEL73727.1"/>
    <property type="molecule type" value="Genomic_DNA"/>
</dbReference>
<evidence type="ECO:0000256" key="6">
    <source>
        <dbReference type="ARBA" id="ARBA00049877"/>
    </source>
</evidence>
<proteinExistence type="inferred from homology"/>
<dbReference type="CDD" id="cd07938">
    <property type="entry name" value="DRE_TIM_HMGL"/>
    <property type="match status" value="1"/>
</dbReference>
<dbReference type="InterPro" id="IPR043594">
    <property type="entry name" value="HMGL"/>
</dbReference>
<dbReference type="UniPathway" id="UPA00896">
    <property type="reaction ID" value="UER00863"/>
</dbReference>
<dbReference type="GO" id="GO:0046951">
    <property type="term" value="P:ketone body biosynthetic process"/>
    <property type="evidence" value="ECO:0007669"/>
    <property type="project" value="TreeGrafter"/>
</dbReference>
<sequence length="552" mass="59320">MYHTLANCLPICQAKNGVQLRLSVADLVRRSLIRPQELGSFRLTVLSATDQQCQNGKRQQATLEKDGPSDQLVGQKTFWIPPVTCLVPAACSRKENGLVDPAGIGAQGSSCWVQGSRTPQNSCFPFLQSSRQLATGAAQRLATVHDTKHRLEIPKVRLVEVSPRDGLQNEEKVLSLDDKITFINMLETAGLSTIEIASFVNPVKVPQMADAAALTRQFCSRSKNIGGLSPTFQVLVANMRGFEEAAEAGAQEISLFTATTDAFCRANINTTVSESLKKFSVIAREAADRGIKTRGYVSCIFECPYQGKVAPTTVVQVARHLLDMGCYEVSLGDTLGVGTAGPTLNLMEELHRNNFPMETVAMHLHDTYGQALANILVSIVHGGVRVVDTAVAGLGGCPFASVPLPTSPRWVDPAAATAAVAAAAAAKRLEADEKWARGMISPGTTSTTTAVPHTVHHAHRTTGDICRPSMPPQAQVIYPRVAPGNVSTEDVVYMLENSGIDTGVRLEALLDASAFICSRLHRSSNSKAAAALSGRKEQEMMNRQFIRCESAD</sequence>
<evidence type="ECO:0000313" key="8">
    <source>
        <dbReference type="EMBL" id="CEL73727.1"/>
    </source>
</evidence>
<comment type="catalytic activity">
    <reaction evidence="6">
        <text>(3S)-3-hydroxy-3-methylglutaryl-CoA = acetoacetate + acetyl-CoA</text>
        <dbReference type="Rhea" id="RHEA:24404"/>
        <dbReference type="ChEBI" id="CHEBI:13705"/>
        <dbReference type="ChEBI" id="CHEBI:43074"/>
        <dbReference type="ChEBI" id="CHEBI:57288"/>
        <dbReference type="EC" id="4.1.3.4"/>
    </reaction>
</comment>
<comment type="pathway">
    <text evidence="1">Metabolic intermediate metabolism; (S)-3-hydroxy-3-methylglutaryl-CoA degradation; acetoacetate from (S)-3-hydroxy-3-methylglutaryl-CoA: step 1/1.</text>
</comment>
<evidence type="ECO:0000259" key="7">
    <source>
        <dbReference type="PROSITE" id="PS50991"/>
    </source>
</evidence>
<dbReference type="AlphaFoldDB" id="A0A0F7UU67"/>
<evidence type="ECO:0000256" key="1">
    <source>
        <dbReference type="ARBA" id="ARBA00005143"/>
    </source>
</evidence>
<dbReference type="Gene3D" id="3.20.20.70">
    <property type="entry name" value="Aldolase class I"/>
    <property type="match status" value="1"/>
</dbReference>
<name>A0A0F7UU67_TOXGV</name>
<dbReference type="NCBIfam" id="NF004283">
    <property type="entry name" value="PRK05692.1"/>
    <property type="match status" value="1"/>
</dbReference>